<dbReference type="Gene3D" id="3.40.1280.10">
    <property type="match status" value="1"/>
</dbReference>
<dbReference type="InterPro" id="IPR029028">
    <property type="entry name" value="Alpha/beta_knot_MTases"/>
</dbReference>
<evidence type="ECO:0000256" key="3">
    <source>
        <dbReference type="SAM" id="MobiDB-lite"/>
    </source>
</evidence>
<protein>
    <submittedName>
        <fullName evidence="5">23S rRNA (Guanosine2251-2'-O)-methyltransferase/RNA methyltransferase, TrmH family</fullName>
    </submittedName>
</protein>
<dbReference type="GO" id="GO:0005829">
    <property type="term" value="C:cytosol"/>
    <property type="evidence" value="ECO:0007669"/>
    <property type="project" value="TreeGrafter"/>
</dbReference>
<gene>
    <name evidence="5" type="ORF">SAMN05216207_101557</name>
</gene>
<dbReference type="GO" id="GO:0003723">
    <property type="term" value="F:RNA binding"/>
    <property type="evidence" value="ECO:0007669"/>
    <property type="project" value="InterPro"/>
</dbReference>
<keyword evidence="2 5" id="KW-0808">Transferase</keyword>
<name>A0A1I4ZG34_PSUAM</name>
<keyword evidence="6" id="KW-1185">Reference proteome</keyword>
<feature type="compositionally biased region" description="Low complexity" evidence="3">
    <location>
        <begin position="260"/>
        <end position="275"/>
    </location>
</feature>
<feature type="region of interest" description="Disordered" evidence="3">
    <location>
        <begin position="256"/>
        <end position="322"/>
    </location>
</feature>
<accession>A0A1I4ZG34</accession>
<reference evidence="5 6" key="1">
    <citation type="submission" date="2016-10" db="EMBL/GenBank/DDBJ databases">
        <authorList>
            <person name="de Groot N.N."/>
        </authorList>
    </citation>
    <scope>NUCLEOTIDE SEQUENCE [LARGE SCALE GENOMIC DNA]</scope>
    <source>
        <strain evidence="5 6">CGMCC 4.1877</strain>
    </source>
</reference>
<dbReference type="PANTHER" id="PTHR46429">
    <property type="entry name" value="23S RRNA (GUANOSINE-2'-O-)-METHYLTRANSFERASE RLMB"/>
    <property type="match status" value="1"/>
</dbReference>
<dbReference type="GO" id="GO:0006396">
    <property type="term" value="P:RNA processing"/>
    <property type="evidence" value="ECO:0007669"/>
    <property type="project" value="InterPro"/>
</dbReference>
<dbReference type="GO" id="GO:0008173">
    <property type="term" value="F:RNA methyltransferase activity"/>
    <property type="evidence" value="ECO:0007669"/>
    <property type="project" value="InterPro"/>
</dbReference>
<dbReference type="SUPFAM" id="SSF55315">
    <property type="entry name" value="L30e-like"/>
    <property type="match status" value="1"/>
</dbReference>
<dbReference type="STRING" id="260086.SAMN05216207_101557"/>
<feature type="compositionally biased region" description="Basic and acidic residues" evidence="3">
    <location>
        <begin position="311"/>
        <end position="322"/>
    </location>
</feature>
<evidence type="ECO:0000256" key="1">
    <source>
        <dbReference type="ARBA" id="ARBA00022603"/>
    </source>
</evidence>
<dbReference type="InterPro" id="IPR029026">
    <property type="entry name" value="tRNA_m1G_MTases_N"/>
</dbReference>
<dbReference type="Gene3D" id="3.30.1330.30">
    <property type="match status" value="1"/>
</dbReference>
<dbReference type="InterPro" id="IPR001537">
    <property type="entry name" value="SpoU_MeTrfase"/>
</dbReference>
<dbReference type="GO" id="GO:0032259">
    <property type="term" value="P:methylation"/>
    <property type="evidence" value="ECO:0007669"/>
    <property type="project" value="UniProtKB-KW"/>
</dbReference>
<dbReference type="SUPFAM" id="SSF75217">
    <property type="entry name" value="alpha/beta knot"/>
    <property type="match status" value="1"/>
</dbReference>
<evidence type="ECO:0000313" key="6">
    <source>
        <dbReference type="Proteomes" id="UP000199614"/>
    </source>
</evidence>
<evidence type="ECO:0000259" key="4">
    <source>
        <dbReference type="Pfam" id="PF00588"/>
    </source>
</evidence>
<dbReference type="CDD" id="cd18095">
    <property type="entry name" value="SpoU-like_rRNA-MTase"/>
    <property type="match status" value="1"/>
</dbReference>
<dbReference type="PANTHER" id="PTHR46429:SF1">
    <property type="entry name" value="23S RRNA (GUANOSINE-2'-O-)-METHYLTRANSFERASE RLMB"/>
    <property type="match status" value="1"/>
</dbReference>
<feature type="domain" description="tRNA/rRNA methyltransferase SpoU type" evidence="4">
    <location>
        <begin position="101"/>
        <end position="242"/>
    </location>
</feature>
<dbReference type="Pfam" id="PF00588">
    <property type="entry name" value="SpoU_methylase"/>
    <property type="match status" value="1"/>
</dbReference>
<sequence length="322" mass="33269">MRTLAGRAGRRDAGRCVLQGSTLVAQVLAAGGPLEVVFRAESADSTADEALSRQLRDAAVAVHRVRDGVLRQVAGASRPVEWLGVAVPRPEAHVQERWGRFALICDGVVDPGNLGAIVRSAAALGVEDVVLTDPDTDLTSRRVLDSSRGVVLSTRVRRYPEPGAALVGLRESGFQIVATSPRGRPLQSVSGLGARPVALVVGGETDGVRAEVEQDADVLVGIPMAGPVESLNVAVAAGIVTYEIRTRMMLGAVDAPLERTGSPSPAITSASAAGPRSGTDGDGRPPVPAASSHTCRAVAGRVPRRNGVSGRHHEVRAGSEPG</sequence>
<dbReference type="InterPro" id="IPR004441">
    <property type="entry name" value="rRNA_MeTrfase_TrmH"/>
</dbReference>
<keyword evidence="1 5" id="KW-0489">Methyltransferase</keyword>
<organism evidence="5 6">
    <name type="scientific">Pseudonocardia ammonioxydans</name>
    <dbReference type="NCBI Taxonomy" id="260086"/>
    <lineage>
        <taxon>Bacteria</taxon>
        <taxon>Bacillati</taxon>
        <taxon>Actinomycetota</taxon>
        <taxon>Actinomycetes</taxon>
        <taxon>Pseudonocardiales</taxon>
        <taxon>Pseudonocardiaceae</taxon>
        <taxon>Pseudonocardia</taxon>
    </lineage>
</organism>
<evidence type="ECO:0000313" key="5">
    <source>
        <dbReference type="EMBL" id="SFN49117.1"/>
    </source>
</evidence>
<dbReference type="RefSeq" id="WP_177238509.1">
    <property type="nucleotide sequence ID" value="NZ_FOUY01000015.1"/>
</dbReference>
<dbReference type="Proteomes" id="UP000199614">
    <property type="component" value="Unassembled WGS sequence"/>
</dbReference>
<dbReference type="EMBL" id="FOUY01000015">
    <property type="protein sequence ID" value="SFN49117.1"/>
    <property type="molecule type" value="Genomic_DNA"/>
</dbReference>
<dbReference type="AlphaFoldDB" id="A0A1I4ZG34"/>
<dbReference type="InterPro" id="IPR029064">
    <property type="entry name" value="Ribosomal_eL30-like_sf"/>
</dbReference>
<evidence type="ECO:0000256" key="2">
    <source>
        <dbReference type="ARBA" id="ARBA00022679"/>
    </source>
</evidence>
<proteinExistence type="predicted"/>